<dbReference type="RefSeq" id="WP_166846467.1">
    <property type="nucleotide sequence ID" value="NZ_JAAONY010000002.1"/>
</dbReference>
<accession>A0A7X0MYN0</accession>
<feature type="transmembrane region" description="Helical" evidence="1">
    <location>
        <begin position="116"/>
        <end position="138"/>
    </location>
</feature>
<protein>
    <submittedName>
        <fullName evidence="2">Putative membrane protein</fullName>
    </submittedName>
</protein>
<dbReference type="Proteomes" id="UP000528457">
    <property type="component" value="Unassembled WGS sequence"/>
</dbReference>
<keyword evidence="1" id="KW-1133">Transmembrane helix</keyword>
<evidence type="ECO:0000256" key="1">
    <source>
        <dbReference type="SAM" id="Phobius"/>
    </source>
</evidence>
<dbReference type="AlphaFoldDB" id="A0A7X0MYN0"/>
<keyword evidence="3" id="KW-1185">Reference proteome</keyword>
<dbReference type="EMBL" id="JACHHT010000002">
    <property type="protein sequence ID" value="MBB6522212.1"/>
    <property type="molecule type" value="Genomic_DNA"/>
</dbReference>
<dbReference type="PANTHER" id="PTHR31881:SF6">
    <property type="entry name" value="OS09G0494600 PROTEIN"/>
    <property type="match status" value="1"/>
</dbReference>
<feature type="transmembrane region" description="Helical" evidence="1">
    <location>
        <begin position="76"/>
        <end position="95"/>
    </location>
</feature>
<organism evidence="2 3">
    <name type="scientific">Pseudoteredinibacter isoporae</name>
    <dbReference type="NCBI Taxonomy" id="570281"/>
    <lineage>
        <taxon>Bacteria</taxon>
        <taxon>Pseudomonadati</taxon>
        <taxon>Pseudomonadota</taxon>
        <taxon>Gammaproteobacteria</taxon>
        <taxon>Cellvibrionales</taxon>
        <taxon>Cellvibrionaceae</taxon>
        <taxon>Pseudoteredinibacter</taxon>
    </lineage>
</organism>
<name>A0A7X0MYN0_9GAMM</name>
<keyword evidence="1" id="KW-0472">Membrane</keyword>
<reference evidence="2 3" key="1">
    <citation type="submission" date="2020-08" db="EMBL/GenBank/DDBJ databases">
        <title>Genomic Encyclopedia of Type Strains, Phase IV (KMG-IV): sequencing the most valuable type-strain genomes for metagenomic binning, comparative biology and taxonomic classification.</title>
        <authorList>
            <person name="Goeker M."/>
        </authorList>
    </citation>
    <scope>NUCLEOTIDE SEQUENCE [LARGE SCALE GENOMIC DNA]</scope>
    <source>
        <strain evidence="2 3">DSM 22368</strain>
    </source>
</reference>
<sequence length="250" mass="28288">MEILSFIKLNDVFALLWLLSCWFAYTRFAKRKAKTTDCLASVLHRYRVDWMERFLTREQRVGDAALLANIERNVSFFASTTLLVLAGLVTALAAADKVQLTLELLPFTASASTQELELKFLILISIFIYAFFTFTWSLRQFGFVSVLLGAAPQAEDDDQDPVARKRYAKYTAKVLDQAGHSFNYGLRSYYFALASMAWFIDARLMAVSVTIVIVVLYIREFRSSSLSAMLSIDDGENLKQKAHPGEGAER</sequence>
<keyword evidence="1" id="KW-0812">Transmembrane</keyword>
<proteinExistence type="predicted"/>
<dbReference type="PANTHER" id="PTHR31881">
    <property type="match status" value="1"/>
</dbReference>
<gene>
    <name evidence="2" type="ORF">HNR48_002497</name>
</gene>
<dbReference type="Pfam" id="PF04654">
    <property type="entry name" value="DUF599"/>
    <property type="match status" value="1"/>
</dbReference>
<dbReference type="InParanoid" id="A0A7X0MYN0"/>
<dbReference type="InterPro" id="IPR006747">
    <property type="entry name" value="DUF599"/>
</dbReference>
<evidence type="ECO:0000313" key="2">
    <source>
        <dbReference type="EMBL" id="MBB6522212.1"/>
    </source>
</evidence>
<evidence type="ECO:0000313" key="3">
    <source>
        <dbReference type="Proteomes" id="UP000528457"/>
    </source>
</evidence>
<feature type="transmembrane region" description="Helical" evidence="1">
    <location>
        <begin position="189"/>
        <end position="218"/>
    </location>
</feature>
<comment type="caution">
    <text evidence="2">The sequence shown here is derived from an EMBL/GenBank/DDBJ whole genome shotgun (WGS) entry which is preliminary data.</text>
</comment>